<dbReference type="STRING" id="478.A7456_10725"/>
<dbReference type="PROSITE" id="PS51257">
    <property type="entry name" value="PROKAR_LIPOPROTEIN"/>
    <property type="match status" value="1"/>
</dbReference>
<reference evidence="1 3" key="1">
    <citation type="submission" date="2016-05" db="EMBL/GenBank/DDBJ databases">
        <title>Draft genome sequence of Moraxella nonliquefaciens CCUG 348T.</title>
        <authorList>
            <person name="Salva-Serra F."/>
            <person name="Engstrom-Jakobsson H."/>
            <person name="Thorell K."/>
            <person name="Gonzales-Siles L."/>
            <person name="Karlsson R."/>
            <person name="Boulund F."/>
            <person name="Engstrand L."/>
            <person name="Kristiansson E."/>
            <person name="Moore E."/>
        </authorList>
    </citation>
    <scope>NUCLEOTIDE SEQUENCE [LARGE SCALE GENOMIC DNA]</scope>
    <source>
        <strain evidence="1 3">CCUG 348</strain>
    </source>
</reference>
<sequence length="174" mass="19700">MNKLLAISLFGVILTGCLFSSAVFGVKTELYVAKRQADFYQQAVIIKTNKANNPYDLWANSYNGDGFGSNPPNTLTINYAIIPWEKDRAWSMGLDNYIKLQADKLPPSAWRTYTIYPKQLLDKGTSMPIWDTRYDKVADDQKAKSRVTVTLYIDSNGKVSQNIERTLVLSDSVW</sequence>
<dbReference type="EMBL" id="LXTW01000024">
    <property type="protein sequence ID" value="OBX83881.1"/>
    <property type="molecule type" value="Genomic_DNA"/>
</dbReference>
<dbReference type="Proteomes" id="UP000594834">
    <property type="component" value="Chromosome"/>
</dbReference>
<evidence type="ECO:0000313" key="3">
    <source>
        <dbReference type="Proteomes" id="UP000092575"/>
    </source>
</evidence>
<evidence type="ECO:0000313" key="2">
    <source>
        <dbReference type="EMBL" id="QPT45456.1"/>
    </source>
</evidence>
<dbReference type="AlphaFoldDB" id="A0A1B8QK57"/>
<dbReference type="Proteomes" id="UP000092575">
    <property type="component" value="Unassembled WGS sequence"/>
</dbReference>
<accession>A0A1B8QK57</accession>
<evidence type="ECO:0000313" key="1">
    <source>
        <dbReference type="EMBL" id="OBX83881.1"/>
    </source>
</evidence>
<proteinExistence type="predicted"/>
<dbReference type="EMBL" id="CP065728">
    <property type="protein sequence ID" value="QPT45456.1"/>
    <property type="molecule type" value="Genomic_DNA"/>
</dbReference>
<gene>
    <name evidence="1" type="ORF">A7456_10725</name>
    <name evidence="2" type="ORF">I6G26_05635</name>
</gene>
<protein>
    <submittedName>
        <fullName evidence="1">Uncharacterized protein</fullName>
    </submittedName>
</protein>
<organism evidence="1 3">
    <name type="scientific">Moraxella nonliquefaciens</name>
    <dbReference type="NCBI Taxonomy" id="478"/>
    <lineage>
        <taxon>Bacteria</taxon>
        <taxon>Pseudomonadati</taxon>
        <taxon>Pseudomonadota</taxon>
        <taxon>Gammaproteobacteria</taxon>
        <taxon>Moraxellales</taxon>
        <taxon>Moraxellaceae</taxon>
        <taxon>Moraxella</taxon>
    </lineage>
</organism>
<name>A0A1B8QK57_MORNO</name>
<keyword evidence="4" id="KW-1185">Reference proteome</keyword>
<reference evidence="2 4" key="2">
    <citation type="submission" date="2020-12" db="EMBL/GenBank/DDBJ databases">
        <title>FDA dAtabase for Regulatory Grade micrObial Sequences (FDA-ARGOS): Supporting development and validation of Infectious Disease Dx tests.</title>
        <authorList>
            <person name="Sproer C."/>
            <person name="Gronow S."/>
            <person name="Severitt S."/>
            <person name="Schroder I."/>
            <person name="Tallon L."/>
            <person name="Sadzewicz L."/>
            <person name="Zhao X."/>
            <person name="Boylan J."/>
            <person name="Ott S."/>
            <person name="Bowen H."/>
            <person name="Vavikolanu K."/>
            <person name="Mehta A."/>
            <person name="Aluvathingal J."/>
            <person name="Nadendla S."/>
            <person name="Lowell S."/>
            <person name="Myers T."/>
            <person name="Yan Y."/>
            <person name="Sichtig H."/>
        </authorList>
    </citation>
    <scope>NUCLEOTIDE SEQUENCE [LARGE SCALE GENOMIC DNA]</scope>
    <source>
        <strain evidence="2 4">FDAARGOS_869</strain>
    </source>
</reference>
<dbReference type="RefSeq" id="WP_067009036.1">
    <property type="nucleotide sequence ID" value="NZ_CP065728.1"/>
</dbReference>
<evidence type="ECO:0000313" key="4">
    <source>
        <dbReference type="Proteomes" id="UP000594834"/>
    </source>
</evidence>